<organism evidence="1 2">
    <name type="scientific">Cyclobacterium qasimii</name>
    <dbReference type="NCBI Taxonomy" id="1350429"/>
    <lineage>
        <taxon>Bacteria</taxon>
        <taxon>Pseudomonadati</taxon>
        <taxon>Bacteroidota</taxon>
        <taxon>Cytophagia</taxon>
        <taxon>Cytophagales</taxon>
        <taxon>Cyclobacteriaceae</taxon>
        <taxon>Cyclobacterium</taxon>
    </lineage>
</organism>
<gene>
    <name evidence="1" type="ORF">CQA01_40320</name>
</gene>
<accession>A0A512CGZ4</accession>
<keyword evidence="2" id="KW-1185">Reference proteome</keyword>
<dbReference type="AlphaFoldDB" id="A0A512CGZ4"/>
<protein>
    <submittedName>
        <fullName evidence="1">Uncharacterized protein</fullName>
    </submittedName>
</protein>
<reference evidence="1 2" key="1">
    <citation type="submission" date="2019-07" db="EMBL/GenBank/DDBJ databases">
        <title>Whole genome shotgun sequence of Cyclobacterium qasimii NBRC 106168.</title>
        <authorList>
            <person name="Hosoyama A."/>
            <person name="Uohara A."/>
            <person name="Ohji S."/>
            <person name="Ichikawa N."/>
        </authorList>
    </citation>
    <scope>NUCLEOTIDE SEQUENCE [LARGE SCALE GENOMIC DNA]</scope>
    <source>
        <strain evidence="1 2">NBRC 106168</strain>
    </source>
</reference>
<dbReference type="Proteomes" id="UP000321301">
    <property type="component" value="Unassembled WGS sequence"/>
</dbReference>
<proteinExistence type="predicted"/>
<evidence type="ECO:0000313" key="2">
    <source>
        <dbReference type="Proteomes" id="UP000321301"/>
    </source>
</evidence>
<evidence type="ECO:0000313" key="1">
    <source>
        <dbReference type="EMBL" id="GEO23498.1"/>
    </source>
</evidence>
<comment type="caution">
    <text evidence="1">The sequence shown here is derived from an EMBL/GenBank/DDBJ whole genome shotgun (WGS) entry which is preliminary data.</text>
</comment>
<name>A0A512CGZ4_9BACT</name>
<dbReference type="RefSeq" id="WP_020893059.1">
    <property type="nucleotide sequence ID" value="NZ_BJYV01000024.1"/>
</dbReference>
<dbReference type="EMBL" id="BJYV01000024">
    <property type="protein sequence ID" value="GEO23498.1"/>
    <property type="molecule type" value="Genomic_DNA"/>
</dbReference>
<sequence length="171" mass="19749">MDDLTIAHAKVQFEKIKDFDLTEIALAHRIEKGIELEEALERTIELKKWLVMASVNPKANYQITGPIDQIWHTFLKYTKVYHEFCTKLGKFIHHIPQDQTQLLESRNNNDLFTQMTKKFENGYLSIIKDYKEVFNVNPPINVWPKEVKNHSSDSGGGCGGTRCAVFCSYPD</sequence>